<keyword evidence="4 6" id="KW-0653">Protein transport</keyword>
<feature type="compositionally biased region" description="Basic and acidic residues" evidence="7">
    <location>
        <begin position="626"/>
        <end position="637"/>
    </location>
</feature>
<dbReference type="PANTHER" id="PTHR12730:SF0">
    <property type="entry name" value="PROTEIN SDA1 HOMOLOG"/>
    <property type="match status" value="1"/>
</dbReference>
<protein>
    <recommendedName>
        <fullName evidence="6">Protein SDA1</fullName>
    </recommendedName>
</protein>
<dbReference type="OrthoDB" id="2196187at2759"/>
<comment type="function">
    <text evidence="6">Required for 60S pre-ribosomal subunits export to the cytoplasm.</text>
</comment>
<comment type="similarity">
    <text evidence="1 6">Belongs to the SDA1 family.</text>
</comment>
<dbReference type="STRING" id="46731.A0A3M6ULT0"/>
<dbReference type="Pfam" id="PF21638">
    <property type="entry name" value="SDA1_C"/>
    <property type="match status" value="1"/>
</dbReference>
<dbReference type="GO" id="GO:0005730">
    <property type="term" value="C:nucleolus"/>
    <property type="evidence" value="ECO:0007669"/>
    <property type="project" value="UniProtKB-SubCell"/>
</dbReference>
<evidence type="ECO:0000313" key="12">
    <source>
        <dbReference type="Proteomes" id="UP000275408"/>
    </source>
</evidence>
<evidence type="ECO:0000256" key="7">
    <source>
        <dbReference type="SAM" id="MobiDB-lite"/>
    </source>
</evidence>
<feature type="compositionally biased region" description="Basic and acidic residues" evidence="7">
    <location>
        <begin position="526"/>
        <end position="537"/>
    </location>
</feature>
<dbReference type="InterPro" id="IPR016024">
    <property type="entry name" value="ARM-type_fold"/>
</dbReference>
<dbReference type="GO" id="GO:0000055">
    <property type="term" value="P:ribosomal large subunit export from nucleus"/>
    <property type="evidence" value="ECO:0007669"/>
    <property type="project" value="UniProtKB-UniRule"/>
</dbReference>
<evidence type="ECO:0000256" key="4">
    <source>
        <dbReference type="ARBA" id="ARBA00022927"/>
    </source>
</evidence>
<dbReference type="AlphaFoldDB" id="A0A3M6ULT0"/>
<dbReference type="GO" id="GO:0015031">
    <property type="term" value="P:protein transport"/>
    <property type="evidence" value="ECO:0007669"/>
    <property type="project" value="UniProtKB-KW"/>
</dbReference>
<keyword evidence="12" id="KW-1185">Reference proteome</keyword>
<feature type="region of interest" description="Disordered" evidence="7">
    <location>
        <begin position="666"/>
        <end position="695"/>
    </location>
</feature>
<evidence type="ECO:0000313" key="11">
    <source>
        <dbReference type="EMBL" id="RMX54590.1"/>
    </source>
</evidence>
<feature type="region of interest" description="Disordered" evidence="7">
    <location>
        <begin position="484"/>
        <end position="642"/>
    </location>
</feature>
<organism evidence="11 12">
    <name type="scientific">Pocillopora damicornis</name>
    <name type="common">Cauliflower coral</name>
    <name type="synonym">Millepora damicornis</name>
    <dbReference type="NCBI Taxonomy" id="46731"/>
    <lineage>
        <taxon>Eukaryota</taxon>
        <taxon>Metazoa</taxon>
        <taxon>Cnidaria</taxon>
        <taxon>Anthozoa</taxon>
        <taxon>Hexacorallia</taxon>
        <taxon>Scleractinia</taxon>
        <taxon>Astrocoeniina</taxon>
        <taxon>Pocilloporidae</taxon>
        <taxon>Pocillopora</taxon>
    </lineage>
</organism>
<evidence type="ECO:0000256" key="6">
    <source>
        <dbReference type="RuleBase" id="RU365057"/>
    </source>
</evidence>
<evidence type="ECO:0000259" key="9">
    <source>
        <dbReference type="Pfam" id="PF08158"/>
    </source>
</evidence>
<dbReference type="SUPFAM" id="SSF48371">
    <property type="entry name" value="ARM repeat"/>
    <property type="match status" value="1"/>
</dbReference>
<gene>
    <name evidence="11" type="ORF">pdam_00022222</name>
</gene>
<evidence type="ECO:0000256" key="3">
    <source>
        <dbReference type="ARBA" id="ARBA00022517"/>
    </source>
</evidence>
<evidence type="ECO:0000256" key="5">
    <source>
        <dbReference type="ARBA" id="ARBA00023242"/>
    </source>
</evidence>
<evidence type="ECO:0000259" key="10">
    <source>
        <dbReference type="Pfam" id="PF21638"/>
    </source>
</evidence>
<feature type="compositionally biased region" description="Acidic residues" evidence="7">
    <location>
        <begin position="538"/>
        <end position="549"/>
    </location>
</feature>
<comment type="subcellular location">
    <subcellularLocation>
        <location evidence="6">Nucleus</location>
        <location evidence="6">Nucleolus</location>
    </subcellularLocation>
</comment>
<comment type="caution">
    <text evidence="11">The sequence shown here is derived from an EMBL/GenBank/DDBJ whole genome shotgun (WGS) entry which is preliminary data.</text>
</comment>
<evidence type="ECO:0000256" key="1">
    <source>
        <dbReference type="ARBA" id="ARBA00005783"/>
    </source>
</evidence>
<feature type="compositionally biased region" description="Acidic residues" evidence="7">
    <location>
        <begin position="557"/>
        <end position="583"/>
    </location>
</feature>
<dbReference type="Pfam" id="PF05285">
    <property type="entry name" value="SDA1_dom"/>
    <property type="match status" value="1"/>
</dbReference>
<dbReference type="PANTHER" id="PTHR12730">
    <property type="entry name" value="HSDA/SDA1-RELATED"/>
    <property type="match status" value="1"/>
</dbReference>
<dbReference type="InterPro" id="IPR048292">
    <property type="entry name" value="SDA1_C"/>
</dbReference>
<dbReference type="InterPro" id="IPR027312">
    <property type="entry name" value="Sda1"/>
</dbReference>
<dbReference type="InterPro" id="IPR007949">
    <property type="entry name" value="SDA1_MD"/>
</dbReference>
<keyword evidence="5 6" id="KW-0539">Nucleus</keyword>
<dbReference type="Proteomes" id="UP000275408">
    <property type="component" value="Unassembled WGS sequence"/>
</dbReference>
<name>A0A3M6ULT0_POCDA</name>
<feature type="compositionally biased region" description="Basic and acidic residues" evidence="7">
    <location>
        <begin position="598"/>
        <end position="619"/>
    </location>
</feature>
<keyword evidence="3 6" id="KW-0690">Ribosome biogenesis</keyword>
<feature type="domain" description="SDA1 N-terminal" evidence="9">
    <location>
        <begin position="62"/>
        <end position="461"/>
    </location>
</feature>
<keyword evidence="2 6" id="KW-0813">Transport</keyword>
<accession>A0A3M6ULT0</accession>
<dbReference type="GO" id="GO:0042273">
    <property type="term" value="P:ribosomal large subunit biogenesis"/>
    <property type="evidence" value="ECO:0007669"/>
    <property type="project" value="UniProtKB-UniRule"/>
</dbReference>
<feature type="domain" description="SDA1 middle" evidence="8">
    <location>
        <begin position="519"/>
        <end position="664"/>
    </location>
</feature>
<evidence type="ECO:0000256" key="2">
    <source>
        <dbReference type="ARBA" id="ARBA00022448"/>
    </source>
</evidence>
<sequence length="734" mass="84926">MSDRNRNKLPNNLPQLQNLVKRDPDSYKEEFGQQFRHYESNLQIFKLDPSSANKTLADLVMFLSQVAHCYTYELEHFPQELIDVLQRHHSVMDAELRMTLCRALILLRNKNLLSPTSLLELFFALFRCKDKLLRQVLYSHIVSDIKNINAKHKNNKVNNTLQNFMYTMLRDSNVLAAKKSLDVMVELYRKNVWNDAKTVNVITTACFSTVTKIVVAALTFFLGKDEENKEKDDSDSDQELPDLKSDFTLTLGYPNLALNNPAVVFTYHLEGGELDQSAVRRMLHAGGVNKKTLKKKHKIEKAMATIKKQKKKHKNPSAVNFSALHLINDPQGFSERLFKQLESSTERFEVKLMMMDLISRLVGIHQLFLFNFYPFVQRYLQPHQREVTKLLTYFAQACHDLVPPEVIESGLKAIVNNFVTERNSNEVMAVGLNAVREVCARCPLVMTDELLQDLAQYKTSKDKSVMMAARSLIQLFRSVNPTLLHKKDRGKPTEASKEMTVKQYGELKTTDFVPGTEVLDDDQDEEKQNNNENHDGWESDEDVDDDGEWVDIYHSSDEEEENELQDEEGEESNEENEGEDESEDLKTKAARISQSRFLTDDDFKKIKMREIARQIDPKAGKKRKRTSDTTEPAERNELISVGDIENIHKKRKHDKESRLETVIAGRQGREKFGSKKASKKRLNQFASTSNKEKRKHKNFMMMRHNKDVRGKNKRSFRDKQFALRQALLKNKKAK</sequence>
<dbReference type="InterPro" id="IPR012977">
    <property type="entry name" value="SDA1_N"/>
</dbReference>
<proteinExistence type="inferred from homology"/>
<dbReference type="Pfam" id="PF08158">
    <property type="entry name" value="SDA1_HEAT"/>
    <property type="match status" value="1"/>
</dbReference>
<dbReference type="EMBL" id="RCHS01001237">
    <property type="protein sequence ID" value="RMX54590.1"/>
    <property type="molecule type" value="Genomic_DNA"/>
</dbReference>
<evidence type="ECO:0000259" key="8">
    <source>
        <dbReference type="Pfam" id="PF05285"/>
    </source>
</evidence>
<feature type="compositionally biased region" description="Basic and acidic residues" evidence="7">
    <location>
        <begin position="490"/>
        <end position="500"/>
    </location>
</feature>
<reference evidence="11 12" key="1">
    <citation type="journal article" date="2018" name="Sci. Rep.">
        <title>Comparative analysis of the Pocillopora damicornis genome highlights role of immune system in coral evolution.</title>
        <authorList>
            <person name="Cunning R."/>
            <person name="Bay R.A."/>
            <person name="Gillette P."/>
            <person name="Baker A.C."/>
            <person name="Traylor-Knowles N."/>
        </authorList>
    </citation>
    <scope>NUCLEOTIDE SEQUENCE [LARGE SCALE GENOMIC DNA]</scope>
    <source>
        <strain evidence="11">RSMAS</strain>
        <tissue evidence="11">Whole animal</tissue>
    </source>
</reference>
<feature type="domain" description="SDA1 C-terminal" evidence="10">
    <location>
        <begin position="687"/>
        <end position="733"/>
    </location>
</feature>